<dbReference type="InterPro" id="IPR020449">
    <property type="entry name" value="Tscrpt_reg_AraC-type_HTH"/>
</dbReference>
<evidence type="ECO:0000256" key="5">
    <source>
        <dbReference type="ARBA" id="ARBA00023015"/>
    </source>
</evidence>
<dbReference type="PANTHER" id="PTHR30532">
    <property type="entry name" value="IRON III DICITRATE-BINDING PERIPLASMIC PROTEIN"/>
    <property type="match status" value="1"/>
</dbReference>
<dbReference type="PROSITE" id="PS00041">
    <property type="entry name" value="HTH_ARAC_FAMILY_1"/>
    <property type="match status" value="1"/>
</dbReference>
<dbReference type="GO" id="GO:0003700">
    <property type="term" value="F:DNA-binding transcription factor activity"/>
    <property type="evidence" value="ECO:0007669"/>
    <property type="project" value="InterPro"/>
</dbReference>
<keyword evidence="5" id="KW-0805">Transcription regulation</keyword>
<dbReference type="Proteomes" id="UP000266340">
    <property type="component" value="Unassembled WGS sequence"/>
</dbReference>
<dbReference type="Gene3D" id="3.40.50.1980">
    <property type="entry name" value="Nitrogenase molybdenum iron protein domain"/>
    <property type="match status" value="2"/>
</dbReference>
<dbReference type="AlphaFoldDB" id="A0A398CGQ1"/>
<proteinExistence type="inferred from homology"/>
<dbReference type="Pfam" id="PF12833">
    <property type="entry name" value="HTH_18"/>
    <property type="match status" value="1"/>
</dbReference>
<dbReference type="GO" id="GO:0043565">
    <property type="term" value="F:sequence-specific DNA binding"/>
    <property type="evidence" value="ECO:0007669"/>
    <property type="project" value="InterPro"/>
</dbReference>
<comment type="similarity">
    <text evidence="2">Belongs to the bacterial solute-binding protein 8 family.</text>
</comment>
<dbReference type="InterPro" id="IPR002491">
    <property type="entry name" value="ABC_transptr_periplasmic_BD"/>
</dbReference>
<keyword evidence="4" id="KW-0732">Signal</keyword>
<dbReference type="RefSeq" id="WP_119151396.1">
    <property type="nucleotide sequence ID" value="NZ_JBHSOV010000041.1"/>
</dbReference>
<protein>
    <submittedName>
        <fullName evidence="10">Helix-turn-helix domain-containing protein</fullName>
    </submittedName>
</protein>
<evidence type="ECO:0000256" key="7">
    <source>
        <dbReference type="ARBA" id="ARBA00023163"/>
    </source>
</evidence>
<feature type="domain" description="HTH araC/xylS-type" evidence="8">
    <location>
        <begin position="172"/>
        <end position="270"/>
    </location>
</feature>
<sequence length="535" mass="60055">MSDSISSSARTLCLLLDSIEYKTIDRVWHPERKPGMYMLIAVASGQGALDIAGANFRLKQGHGCLIEPDLSAAIGGAPERAIQAYLLGFRKLRTGDDSSIHEHAFEIPAAVCSSVPLSAEAMFVLQDLLEHKDDNQPHQQLKNHIRFQQFMLPILFPPAQDGYARHSRDAVREVISDLDNSFVDPVDIDGLAQRSGIGKRYFNQLFRELTGTSVTEYVTSLRMNSALRLLSRSDANVKDVARTVGYSDEYYFNRRFKMTYGIAPGQYSRSETRRSKLFATQYLGHLLTLGVKPVGATSNIMTHSFLRKLVAGIESVDILPSSPSRVSELMPDLIIGCEQSDKDLYASIAPVMVMPYGERDAVYQLERLAEMLDKQKEAKRWKEAYERKSMRLKRSLDGTIGRSETVSVIEIWEEGIFAYGNRWGRGGYNLYNALELKAPAPVERHLIDNEPYRRIELEELPDYAGDHVFLTVYAEGGGERRANEIKRSAIWRSLPAVIRNRVYEADISLFGPGDPISLGKQLDIQVGMLLAGGRR</sequence>
<evidence type="ECO:0000256" key="6">
    <source>
        <dbReference type="ARBA" id="ARBA00023125"/>
    </source>
</evidence>
<dbReference type="GO" id="GO:0030288">
    <property type="term" value="C:outer membrane-bounded periplasmic space"/>
    <property type="evidence" value="ECO:0007669"/>
    <property type="project" value="TreeGrafter"/>
</dbReference>
<dbReference type="InterPro" id="IPR018060">
    <property type="entry name" value="HTH_AraC"/>
</dbReference>
<dbReference type="PANTHER" id="PTHR30532:SF26">
    <property type="entry name" value="IRON(3+)-HYDROXAMATE-BINDING PROTEIN FHUD"/>
    <property type="match status" value="1"/>
</dbReference>
<evidence type="ECO:0000256" key="1">
    <source>
        <dbReference type="ARBA" id="ARBA00004196"/>
    </source>
</evidence>
<dbReference type="InterPro" id="IPR051313">
    <property type="entry name" value="Bact_iron-sidero_bind"/>
</dbReference>
<dbReference type="Pfam" id="PF01497">
    <property type="entry name" value="Peripla_BP_2"/>
    <property type="match status" value="1"/>
</dbReference>
<dbReference type="PRINTS" id="PR00032">
    <property type="entry name" value="HTHARAC"/>
</dbReference>
<feature type="domain" description="Fe/B12 periplasmic-binding" evidence="9">
    <location>
        <begin position="274"/>
        <end position="533"/>
    </location>
</feature>
<dbReference type="SUPFAM" id="SSF46689">
    <property type="entry name" value="Homeodomain-like"/>
    <property type="match status" value="2"/>
</dbReference>
<dbReference type="Pfam" id="PF02311">
    <property type="entry name" value="AraC_binding"/>
    <property type="match status" value="1"/>
</dbReference>
<evidence type="ECO:0000256" key="3">
    <source>
        <dbReference type="ARBA" id="ARBA00022448"/>
    </source>
</evidence>
<comment type="subcellular location">
    <subcellularLocation>
        <location evidence="1">Cell envelope</location>
    </subcellularLocation>
</comment>
<dbReference type="PROSITE" id="PS50983">
    <property type="entry name" value="FE_B12_PBP"/>
    <property type="match status" value="1"/>
</dbReference>
<keyword evidence="7" id="KW-0804">Transcription</keyword>
<keyword evidence="6" id="KW-0238">DNA-binding</keyword>
<dbReference type="InterPro" id="IPR018062">
    <property type="entry name" value="HTH_AraC-typ_CS"/>
</dbReference>
<evidence type="ECO:0000313" key="10">
    <source>
        <dbReference type="EMBL" id="RIE01132.1"/>
    </source>
</evidence>
<comment type="caution">
    <text evidence="10">The sequence shown here is derived from an EMBL/GenBank/DDBJ whole genome shotgun (WGS) entry which is preliminary data.</text>
</comment>
<reference evidence="10 11" key="1">
    <citation type="submission" date="2018-09" db="EMBL/GenBank/DDBJ databases">
        <title>Cohnella cavernae sp. nov., isolated from a karst cave.</title>
        <authorList>
            <person name="Zhu H."/>
        </authorList>
    </citation>
    <scope>NUCLEOTIDE SEQUENCE [LARGE SCALE GENOMIC DNA]</scope>
    <source>
        <strain evidence="10 11">K2E09-144</strain>
    </source>
</reference>
<keyword evidence="3" id="KW-0813">Transport</keyword>
<dbReference type="InterPro" id="IPR003313">
    <property type="entry name" value="AraC-bd"/>
</dbReference>
<evidence type="ECO:0000259" key="9">
    <source>
        <dbReference type="PROSITE" id="PS50983"/>
    </source>
</evidence>
<evidence type="ECO:0000256" key="2">
    <source>
        <dbReference type="ARBA" id="ARBA00008814"/>
    </source>
</evidence>
<evidence type="ECO:0000256" key="4">
    <source>
        <dbReference type="ARBA" id="ARBA00022729"/>
    </source>
</evidence>
<dbReference type="OrthoDB" id="2660924at2"/>
<dbReference type="GO" id="GO:1901678">
    <property type="term" value="P:iron coordination entity transport"/>
    <property type="evidence" value="ECO:0007669"/>
    <property type="project" value="UniProtKB-ARBA"/>
</dbReference>
<dbReference type="SUPFAM" id="SSF53807">
    <property type="entry name" value="Helical backbone' metal receptor"/>
    <property type="match status" value="1"/>
</dbReference>
<accession>A0A398CGQ1</accession>
<dbReference type="SMART" id="SM00342">
    <property type="entry name" value="HTH_ARAC"/>
    <property type="match status" value="1"/>
</dbReference>
<dbReference type="InterPro" id="IPR009057">
    <property type="entry name" value="Homeodomain-like_sf"/>
</dbReference>
<dbReference type="EMBL" id="QXJM01000040">
    <property type="protein sequence ID" value="RIE01132.1"/>
    <property type="molecule type" value="Genomic_DNA"/>
</dbReference>
<dbReference type="Gene3D" id="1.10.10.60">
    <property type="entry name" value="Homeodomain-like"/>
    <property type="match status" value="2"/>
</dbReference>
<name>A0A398CGQ1_9BACL</name>
<keyword evidence="11" id="KW-1185">Reference proteome</keyword>
<evidence type="ECO:0000313" key="11">
    <source>
        <dbReference type="Proteomes" id="UP000266340"/>
    </source>
</evidence>
<gene>
    <name evidence="10" type="ORF">D3H35_22220</name>
</gene>
<evidence type="ECO:0000259" key="8">
    <source>
        <dbReference type="PROSITE" id="PS01124"/>
    </source>
</evidence>
<organism evidence="10 11">
    <name type="scientific">Cohnella faecalis</name>
    <dbReference type="NCBI Taxonomy" id="2315694"/>
    <lineage>
        <taxon>Bacteria</taxon>
        <taxon>Bacillati</taxon>
        <taxon>Bacillota</taxon>
        <taxon>Bacilli</taxon>
        <taxon>Bacillales</taxon>
        <taxon>Paenibacillaceae</taxon>
        <taxon>Cohnella</taxon>
    </lineage>
</organism>
<dbReference type="PROSITE" id="PS01124">
    <property type="entry name" value="HTH_ARAC_FAMILY_2"/>
    <property type="match status" value="1"/>
</dbReference>